<dbReference type="GO" id="GO:0046983">
    <property type="term" value="F:protein dimerization activity"/>
    <property type="evidence" value="ECO:0007669"/>
    <property type="project" value="InterPro"/>
</dbReference>
<dbReference type="PANTHER" id="PTHR45749">
    <property type="match status" value="1"/>
</dbReference>
<keyword evidence="10" id="KW-1185">Reference proteome</keyword>
<dbReference type="InterPro" id="IPR016064">
    <property type="entry name" value="NAD/diacylglycerol_kinase_sf"/>
</dbReference>
<evidence type="ECO:0000256" key="1">
    <source>
        <dbReference type="ARBA" id="ARBA00010995"/>
    </source>
</evidence>
<dbReference type="Gene3D" id="3.40.50.10330">
    <property type="entry name" value="Probable inorganic polyphosphate/atp-NAD kinase, domain 1"/>
    <property type="match status" value="1"/>
</dbReference>
<protein>
    <recommendedName>
        <fullName evidence="2">NAD(+) kinase</fullName>
        <ecNumber evidence="2">2.7.1.23</ecNumber>
    </recommendedName>
</protein>
<feature type="domain" description="DUF4371" evidence="8">
    <location>
        <begin position="160"/>
        <end position="316"/>
    </location>
</feature>
<proteinExistence type="inferred from homology"/>
<dbReference type="InterPro" id="IPR025398">
    <property type="entry name" value="DUF4371"/>
</dbReference>
<dbReference type="FunFam" id="2.60.200.30:FF:000003">
    <property type="entry name" value="NAD kinase b"/>
    <property type="match status" value="1"/>
</dbReference>
<comment type="similarity">
    <text evidence="1">Belongs to the NAD kinase family.</text>
</comment>
<dbReference type="EMBL" id="JABDTM020025836">
    <property type="protein sequence ID" value="KAH0812711.1"/>
    <property type="molecule type" value="Genomic_DNA"/>
</dbReference>
<dbReference type="HAMAP" id="MF_00361">
    <property type="entry name" value="NAD_kinase"/>
    <property type="match status" value="1"/>
</dbReference>
<dbReference type="Pfam" id="PF01513">
    <property type="entry name" value="NAD_kinase"/>
    <property type="match status" value="1"/>
</dbReference>
<dbReference type="InterPro" id="IPR008906">
    <property type="entry name" value="HATC_C_dom"/>
</dbReference>
<evidence type="ECO:0000313" key="10">
    <source>
        <dbReference type="Proteomes" id="UP000719412"/>
    </source>
</evidence>
<dbReference type="InterPro" id="IPR002504">
    <property type="entry name" value="NADK"/>
</dbReference>
<dbReference type="InterPro" id="IPR017437">
    <property type="entry name" value="ATP-NAD_kinase_PpnK-typ_C"/>
</dbReference>
<feature type="domain" description="HAT C-terminal dimerisation" evidence="7">
    <location>
        <begin position="611"/>
        <end position="668"/>
    </location>
</feature>
<dbReference type="PANTHER" id="PTHR45749:SF28">
    <property type="entry name" value="ZINC FINGER MYM-TYPE PROTEIN 1-LIKE-RELATED"/>
    <property type="match status" value="1"/>
</dbReference>
<gene>
    <name evidence="9" type="ORF">GEV33_010080</name>
</gene>
<organism evidence="9 10">
    <name type="scientific">Tenebrio molitor</name>
    <name type="common">Yellow mealworm beetle</name>
    <dbReference type="NCBI Taxonomy" id="7067"/>
    <lineage>
        <taxon>Eukaryota</taxon>
        <taxon>Metazoa</taxon>
        <taxon>Ecdysozoa</taxon>
        <taxon>Arthropoda</taxon>
        <taxon>Hexapoda</taxon>
        <taxon>Insecta</taxon>
        <taxon>Pterygota</taxon>
        <taxon>Neoptera</taxon>
        <taxon>Endopterygota</taxon>
        <taxon>Coleoptera</taxon>
        <taxon>Polyphaga</taxon>
        <taxon>Cucujiformia</taxon>
        <taxon>Tenebrionidae</taxon>
        <taxon>Tenebrio</taxon>
    </lineage>
</organism>
<evidence type="ECO:0000313" key="9">
    <source>
        <dbReference type="EMBL" id="KAH0812711.1"/>
    </source>
</evidence>
<dbReference type="GO" id="GO:0006741">
    <property type="term" value="P:NADP+ biosynthetic process"/>
    <property type="evidence" value="ECO:0007669"/>
    <property type="project" value="InterPro"/>
</dbReference>
<evidence type="ECO:0000259" key="8">
    <source>
        <dbReference type="Pfam" id="PF14291"/>
    </source>
</evidence>
<evidence type="ECO:0000256" key="3">
    <source>
        <dbReference type="ARBA" id="ARBA00022679"/>
    </source>
</evidence>
<dbReference type="EC" id="2.7.1.23" evidence="2"/>
<dbReference type="Pfam" id="PF20143">
    <property type="entry name" value="NAD_kinase_C"/>
    <property type="match status" value="1"/>
</dbReference>
<accession>A0A8J6HEI7</accession>
<name>A0A8J6HEI7_TENMO</name>
<dbReference type="Pfam" id="PF14291">
    <property type="entry name" value="DUF4371"/>
    <property type="match status" value="2"/>
</dbReference>
<keyword evidence="4" id="KW-0418">Kinase</keyword>
<keyword evidence="5" id="KW-0521">NADP</keyword>
<dbReference type="SUPFAM" id="SSF111331">
    <property type="entry name" value="NAD kinase/diacylglycerol kinase-like"/>
    <property type="match status" value="1"/>
</dbReference>
<feature type="domain" description="HAT C-terminal dimerisation" evidence="7">
    <location>
        <begin position="1264"/>
        <end position="1330"/>
    </location>
</feature>
<dbReference type="SUPFAM" id="SSF53098">
    <property type="entry name" value="Ribonuclease H-like"/>
    <property type="match status" value="2"/>
</dbReference>
<dbReference type="GO" id="GO:0003951">
    <property type="term" value="F:NAD+ kinase activity"/>
    <property type="evidence" value="ECO:0007669"/>
    <property type="project" value="UniProtKB-EC"/>
</dbReference>
<reference evidence="9" key="2">
    <citation type="submission" date="2021-08" db="EMBL/GenBank/DDBJ databases">
        <authorList>
            <person name="Eriksson T."/>
        </authorList>
    </citation>
    <scope>NUCLEOTIDE SEQUENCE</scope>
    <source>
        <strain evidence="9">Stoneville</strain>
        <tissue evidence="9">Whole head</tissue>
    </source>
</reference>
<evidence type="ECO:0000259" key="7">
    <source>
        <dbReference type="Pfam" id="PF05699"/>
    </source>
</evidence>
<evidence type="ECO:0000256" key="5">
    <source>
        <dbReference type="ARBA" id="ARBA00022857"/>
    </source>
</evidence>
<feature type="domain" description="DUF4371" evidence="8">
    <location>
        <begin position="818"/>
        <end position="977"/>
    </location>
</feature>
<keyword evidence="3" id="KW-0808">Transferase</keyword>
<sequence>MNSVQYLIKNRPLSYEAKVAAKALGRPTPDLEIKKSTSGKKRVFNRYFTRENSYDKFSWMCGCEEVSKLFCFVCLLSNDLRPIRQSPWTSTGVDNLQHLMKAATFHERSTSHLDHLIDYSVLDKPDIRKQFDTAYVTSTRAHNEKVKKNRRALRRLITCIRFSGAFELALRGHDEDDRDVFRGLVDFASELDSVLSDHLNDATVFKGTSHTIQDEILDAMFKVCRDEIREQMRKANFIAIEADETADSFNQQQLAVVFRYVFDGEIFERFWGFVRPAGCAAEDVTKAIIKVLEHLDIPADKLIAQSYGGAPLMSGKNGVQAMIRQKYPGAFYVNCYAHNSNLVLEKAASSNKKLKIFFAEIQSFASFFARSPKRNTVLDIIVTAAPTRWDFKTKTINTLYENKEFIGECLEKILDTESNFETIGEVNGLLTILRSADFNYFLEVLNHVIPHVEVLFRQVESREANSSYIQTCLEEFEAQIIEVMDRKIDLLSEEASGDLEVSASKRPRLDYASDTNRAVLEEYFDVLLNQIKDRYDFTGHLSAAALFSPDLIYTYKQRFPEDSFRSTVTTYPVISDQEKLKTELTVIYERDDLRCDGVLPLLTFLNKNDLREGFSETYRLLDILCTTPVTTCESERCFSTLKRIKCFLRNTKTQERLDALAMLSIEKRLYLLKRRPLSYEDKVAAKALGRPTPNLSLKNSVVIKTRECNRYFNRKTAYGKFSWMCGCEEVNKLYCFVCLLYSELKMSPWVTEGITDLKHLAERASKHQSSPSHLNHLVNYSVLDKTDIRRQLDTAYITNIRAHNEKVRKNLRALRRLITCVRFSGAFELALRGHDEDEHDVLHGLVDFTSELDSVLSDLLNDATVFKGTLHTIQDELLDAMFKVCRDEIREQIKKANFLAIEADETADSFNQQQLAVVFRYVFDGEIFERFWGFVRPTGRTAEDVAEAIMKVLEHLDVPADKLIAQSYGGAPLMSGKNGVQAIIRQKYPGAFYVHCYAHNSNSVLEKAASSNKKLKIFFAEIQSFASFFSRSPKRSTVLDIIVTAAPTRWDFKTKTINTLYENKEFIEECLEKILDTESNFETIGEVNGLLTILRSVDFNYFLEVLNHVIPHVEVLFSQVESREASSSYIQTCLEKFEAQIIEVMDRKIDLLGEEASGDLEASASKRPRLDDASDTNRAFLEEYFDVLLNQIKDRYDFTGHLSAAALFSPNLIYTHRHRFPEDTFNSTVATYRFENKVKEKFKTELTVIYEREDMRCDGILPLLTFMSKNDLQEGFSETYKLLDIICTTPMTTREDERCFSTLKRIKCFLRNTKSQERLDALAMLSIEKRLVRSIDDFDNKVYDVSKKAELDPECLCFPERRFERNETGHHREGTTFFVELLEEFPREKRMLVFVEAAVLDDTLLDQYNAFANIKDKLMTFRDGKDDLTDKIDFIICLGGDGTLLYASHLFQQSVPPVMAFHLGSLGFLTPFQFDNFQEQVNNVLEGNAALTLRSRLRCIVMRKGDDEKKTAKQPTNLLVLNEVVVDRGPSPYLSNIDLFLDGKHITSVQGDGLIVSTPTGSTAYAVAAGASMIHPSVPAIMVTPICPHSLSFRPIVVPAGVELKITPNAEARTSSYVCFDGRHHQELKPGDSLRVTTSIYPVPSICAQDQISDWFDSLAECLHWNVRKRQKHLDELTDLTHSSSNDTLDSLDPADLIEKDS</sequence>
<evidence type="ECO:0000256" key="6">
    <source>
        <dbReference type="ARBA" id="ARBA00023027"/>
    </source>
</evidence>
<keyword evidence="6" id="KW-0520">NAD</keyword>
<evidence type="ECO:0000256" key="2">
    <source>
        <dbReference type="ARBA" id="ARBA00012120"/>
    </source>
</evidence>
<dbReference type="Gene3D" id="2.60.200.30">
    <property type="entry name" value="Probable inorganic polyphosphate/atp-NAD kinase, domain 2"/>
    <property type="match status" value="1"/>
</dbReference>
<dbReference type="GO" id="GO:0019674">
    <property type="term" value="P:NAD+ metabolic process"/>
    <property type="evidence" value="ECO:0007669"/>
    <property type="project" value="InterPro"/>
</dbReference>
<dbReference type="InterPro" id="IPR012337">
    <property type="entry name" value="RNaseH-like_sf"/>
</dbReference>
<dbReference type="Pfam" id="PF05699">
    <property type="entry name" value="Dimer_Tnp_hAT"/>
    <property type="match status" value="2"/>
</dbReference>
<evidence type="ECO:0000256" key="4">
    <source>
        <dbReference type="ARBA" id="ARBA00022777"/>
    </source>
</evidence>
<reference evidence="9" key="1">
    <citation type="journal article" date="2020" name="J Insects Food Feed">
        <title>The yellow mealworm (Tenebrio molitor) genome: a resource for the emerging insects as food and feed industry.</title>
        <authorList>
            <person name="Eriksson T."/>
            <person name="Andere A."/>
            <person name="Kelstrup H."/>
            <person name="Emery V."/>
            <person name="Picard C."/>
        </authorList>
    </citation>
    <scope>NUCLEOTIDE SEQUENCE</scope>
    <source>
        <strain evidence="9">Stoneville</strain>
        <tissue evidence="9">Whole head</tissue>
    </source>
</reference>
<dbReference type="InterPro" id="IPR017438">
    <property type="entry name" value="ATP-NAD_kinase_N"/>
</dbReference>
<comment type="caution">
    <text evidence="9">The sequence shown here is derived from an EMBL/GenBank/DDBJ whole genome shotgun (WGS) entry which is preliminary data.</text>
</comment>
<dbReference type="Proteomes" id="UP000719412">
    <property type="component" value="Unassembled WGS sequence"/>
</dbReference>